<evidence type="ECO:0000313" key="3">
    <source>
        <dbReference type="EMBL" id="TWE11601.1"/>
    </source>
</evidence>
<organism evidence="3 4">
    <name type="scientific">Rudaeicoccus suwonensis</name>
    <dbReference type="NCBI Taxonomy" id="657409"/>
    <lineage>
        <taxon>Bacteria</taxon>
        <taxon>Bacillati</taxon>
        <taxon>Actinomycetota</taxon>
        <taxon>Actinomycetes</taxon>
        <taxon>Micrococcales</taxon>
        <taxon>Dermacoccaceae</taxon>
        <taxon>Rudaeicoccus</taxon>
    </lineage>
</organism>
<dbReference type="OrthoDB" id="9774179at2"/>
<protein>
    <submittedName>
        <fullName evidence="3">Acyl dehydratase</fullName>
    </submittedName>
</protein>
<reference evidence="3 4" key="1">
    <citation type="submission" date="2019-06" db="EMBL/GenBank/DDBJ databases">
        <title>Sequencing the genomes of 1000 actinobacteria strains.</title>
        <authorList>
            <person name="Klenk H.-P."/>
        </authorList>
    </citation>
    <scope>NUCLEOTIDE SEQUENCE [LARGE SCALE GENOMIC DNA]</scope>
    <source>
        <strain evidence="3 4">DSM 19560</strain>
    </source>
</reference>
<accession>A0A561E7M2</accession>
<dbReference type="InterPro" id="IPR003965">
    <property type="entry name" value="Fatty_acid_synthase"/>
</dbReference>
<dbReference type="GO" id="GO:0006633">
    <property type="term" value="P:fatty acid biosynthetic process"/>
    <property type="evidence" value="ECO:0007669"/>
    <property type="project" value="InterPro"/>
</dbReference>
<dbReference type="AlphaFoldDB" id="A0A561E7M2"/>
<dbReference type="GO" id="GO:0005835">
    <property type="term" value="C:fatty acid synthase complex"/>
    <property type="evidence" value="ECO:0007669"/>
    <property type="project" value="InterPro"/>
</dbReference>
<dbReference type="InterPro" id="IPR029069">
    <property type="entry name" value="HotDog_dom_sf"/>
</dbReference>
<dbReference type="PRINTS" id="PR01483">
    <property type="entry name" value="FASYNTHASE"/>
</dbReference>
<proteinExistence type="inferred from homology"/>
<gene>
    <name evidence="3" type="ORF">BKA23_0377</name>
</gene>
<dbReference type="RefSeq" id="WP_145224969.1">
    <property type="nucleotide sequence ID" value="NZ_VIVQ01000001.1"/>
</dbReference>
<name>A0A561E7M2_9MICO</name>
<dbReference type="PANTHER" id="PTHR43841">
    <property type="entry name" value="3-HYDROXYACYL-THIOESTER DEHYDRATASE HTDX-RELATED"/>
    <property type="match status" value="1"/>
</dbReference>
<evidence type="ECO:0000256" key="1">
    <source>
        <dbReference type="ARBA" id="ARBA00005254"/>
    </source>
</evidence>
<dbReference type="InterPro" id="IPR002539">
    <property type="entry name" value="MaoC-like_dom"/>
</dbReference>
<comment type="similarity">
    <text evidence="1">Belongs to the enoyl-CoA hydratase/isomerase family.</text>
</comment>
<keyword evidence="4" id="KW-1185">Reference proteome</keyword>
<evidence type="ECO:0000259" key="2">
    <source>
        <dbReference type="Pfam" id="PF01575"/>
    </source>
</evidence>
<dbReference type="Pfam" id="PF01575">
    <property type="entry name" value="MaoC_dehydratas"/>
    <property type="match status" value="1"/>
</dbReference>
<dbReference type="EMBL" id="VIVQ01000001">
    <property type="protein sequence ID" value="TWE11601.1"/>
    <property type="molecule type" value="Genomic_DNA"/>
</dbReference>
<feature type="domain" description="MaoC-like" evidence="2">
    <location>
        <begin position="186"/>
        <end position="260"/>
    </location>
</feature>
<dbReference type="PANTHER" id="PTHR43841:SF1">
    <property type="entry name" value="3-HYDROXYACYL-THIOESTER DEHYDRATASE X"/>
    <property type="match status" value="1"/>
</dbReference>
<dbReference type="Proteomes" id="UP000318297">
    <property type="component" value="Unassembled WGS sequence"/>
</dbReference>
<dbReference type="GO" id="GO:0004312">
    <property type="term" value="F:fatty acid synthase activity"/>
    <property type="evidence" value="ECO:0007669"/>
    <property type="project" value="InterPro"/>
</dbReference>
<evidence type="ECO:0000313" key="4">
    <source>
        <dbReference type="Proteomes" id="UP000318297"/>
    </source>
</evidence>
<dbReference type="SUPFAM" id="SSF54637">
    <property type="entry name" value="Thioesterase/thiol ester dehydrase-isomerase"/>
    <property type="match status" value="2"/>
</dbReference>
<sequence>MTKVIELSGPPSLGRVYAKAVATSRGRRGGDLPDVRVVRKGVRVDPAALADYDRVCGFALRDELPATYLHNLAFPLQVSLFADKRYPYPLNGSVHLDNTLTQHRPVLLTEAIDLSVTAGNARPHRRGVQVDITSQAHVAGELVWEGLATYLYRGRRIEGAEPPRAAEGDAPDGPGAVWRLSGDLGRRFSAVSGDINPIHLHPLTAKAMGFPRTIVHGMWSQAAMLAGVESRLSPAYVASMSFRKPVLIPGTVRFVAQVGAPGEATQLALRDRRKDTVLVRGDVRPIS</sequence>
<dbReference type="Gene3D" id="3.10.129.10">
    <property type="entry name" value="Hotdog Thioesterase"/>
    <property type="match status" value="1"/>
</dbReference>
<comment type="caution">
    <text evidence="3">The sequence shown here is derived from an EMBL/GenBank/DDBJ whole genome shotgun (WGS) entry which is preliminary data.</text>
</comment>